<evidence type="ECO:0000313" key="2">
    <source>
        <dbReference type="EMBL" id="CAA9497228.1"/>
    </source>
</evidence>
<dbReference type="EMBL" id="CADCVK010000356">
    <property type="protein sequence ID" value="CAA9497228.1"/>
    <property type="molecule type" value="Genomic_DNA"/>
</dbReference>
<accession>A0A6J4SFR0</accession>
<sequence length="29" mass="3236">AEHARFGRDGGRLQGAGRHPRPLRRAQDP</sequence>
<reference evidence="2" key="1">
    <citation type="submission" date="2020-02" db="EMBL/GenBank/DDBJ databases">
        <authorList>
            <person name="Meier V. D."/>
        </authorList>
    </citation>
    <scope>NUCLEOTIDE SEQUENCE</scope>
    <source>
        <strain evidence="2">AVDCRST_MAG12</strain>
    </source>
</reference>
<feature type="compositionally biased region" description="Basic and acidic residues" evidence="1">
    <location>
        <begin position="1"/>
        <end position="11"/>
    </location>
</feature>
<dbReference type="AlphaFoldDB" id="A0A6J4SFR0"/>
<evidence type="ECO:0000256" key="1">
    <source>
        <dbReference type="SAM" id="MobiDB-lite"/>
    </source>
</evidence>
<feature type="non-terminal residue" evidence="2">
    <location>
        <position position="1"/>
    </location>
</feature>
<feature type="compositionally biased region" description="Basic residues" evidence="1">
    <location>
        <begin position="18"/>
        <end position="29"/>
    </location>
</feature>
<gene>
    <name evidence="2" type="ORF">AVDCRST_MAG12-2436</name>
</gene>
<protein>
    <submittedName>
        <fullName evidence="2">Uncharacterized protein</fullName>
    </submittedName>
</protein>
<proteinExistence type="predicted"/>
<name>A0A6J4SFR0_9ACTN</name>
<feature type="region of interest" description="Disordered" evidence="1">
    <location>
        <begin position="1"/>
        <end position="29"/>
    </location>
</feature>
<organism evidence="2">
    <name type="scientific">uncultured Rubrobacteraceae bacterium</name>
    <dbReference type="NCBI Taxonomy" id="349277"/>
    <lineage>
        <taxon>Bacteria</taxon>
        <taxon>Bacillati</taxon>
        <taxon>Actinomycetota</taxon>
        <taxon>Rubrobacteria</taxon>
        <taxon>Rubrobacterales</taxon>
        <taxon>Rubrobacteraceae</taxon>
        <taxon>environmental samples</taxon>
    </lineage>
</organism>
<feature type="non-terminal residue" evidence="2">
    <location>
        <position position="29"/>
    </location>
</feature>